<dbReference type="AlphaFoldDB" id="A0AAD8E401"/>
<evidence type="ECO:0000313" key="3">
    <source>
        <dbReference type="Proteomes" id="UP001233999"/>
    </source>
</evidence>
<feature type="non-terminal residue" evidence="2">
    <location>
        <position position="86"/>
    </location>
</feature>
<evidence type="ECO:0000313" key="2">
    <source>
        <dbReference type="EMBL" id="KAJ9576430.1"/>
    </source>
</evidence>
<keyword evidence="3" id="KW-1185">Reference proteome</keyword>
<accession>A0AAD8E401</accession>
<protein>
    <submittedName>
        <fullName evidence="2">Uncharacterized protein</fullName>
    </submittedName>
</protein>
<reference evidence="2" key="2">
    <citation type="submission" date="2023-05" db="EMBL/GenBank/DDBJ databases">
        <authorList>
            <person name="Fouks B."/>
        </authorList>
    </citation>
    <scope>NUCLEOTIDE SEQUENCE</scope>
    <source>
        <strain evidence="2">Stay&amp;Tobe</strain>
        <tissue evidence="2">Testes</tissue>
    </source>
</reference>
<sequence>AVAVADRLVSDTVSLGLFVDLCRVLPAIGDEESIVDSRTHRMLVRMVFFFCFVSAFFRRYLHRPMARIIICAFFKILFFELLDTKK</sequence>
<feature type="transmembrane region" description="Helical" evidence="1">
    <location>
        <begin position="42"/>
        <end position="58"/>
    </location>
</feature>
<organism evidence="2 3">
    <name type="scientific">Diploptera punctata</name>
    <name type="common">Pacific beetle cockroach</name>
    <dbReference type="NCBI Taxonomy" id="6984"/>
    <lineage>
        <taxon>Eukaryota</taxon>
        <taxon>Metazoa</taxon>
        <taxon>Ecdysozoa</taxon>
        <taxon>Arthropoda</taxon>
        <taxon>Hexapoda</taxon>
        <taxon>Insecta</taxon>
        <taxon>Pterygota</taxon>
        <taxon>Neoptera</taxon>
        <taxon>Polyneoptera</taxon>
        <taxon>Dictyoptera</taxon>
        <taxon>Blattodea</taxon>
        <taxon>Blaberoidea</taxon>
        <taxon>Blaberidae</taxon>
        <taxon>Diplopterinae</taxon>
        <taxon>Diploptera</taxon>
    </lineage>
</organism>
<keyword evidence="1" id="KW-0812">Transmembrane</keyword>
<proteinExistence type="predicted"/>
<reference evidence="2" key="1">
    <citation type="journal article" date="2023" name="IScience">
        <title>Live-bearing cockroach genome reveals convergent evolutionary mechanisms linked to viviparity in insects and beyond.</title>
        <authorList>
            <person name="Fouks B."/>
            <person name="Harrison M.C."/>
            <person name="Mikhailova A.A."/>
            <person name="Marchal E."/>
            <person name="English S."/>
            <person name="Carruthers M."/>
            <person name="Jennings E.C."/>
            <person name="Chiamaka E.L."/>
            <person name="Frigard R.A."/>
            <person name="Pippel M."/>
            <person name="Attardo G.M."/>
            <person name="Benoit J.B."/>
            <person name="Bornberg-Bauer E."/>
            <person name="Tobe S.S."/>
        </authorList>
    </citation>
    <scope>NUCLEOTIDE SEQUENCE</scope>
    <source>
        <strain evidence="2">Stay&amp;Tobe</strain>
    </source>
</reference>
<evidence type="ECO:0000256" key="1">
    <source>
        <dbReference type="SAM" id="Phobius"/>
    </source>
</evidence>
<feature type="transmembrane region" description="Helical" evidence="1">
    <location>
        <begin position="64"/>
        <end position="82"/>
    </location>
</feature>
<name>A0AAD8E401_DIPPU</name>
<gene>
    <name evidence="2" type="ORF">L9F63_006714</name>
</gene>
<comment type="caution">
    <text evidence="2">The sequence shown here is derived from an EMBL/GenBank/DDBJ whole genome shotgun (WGS) entry which is preliminary data.</text>
</comment>
<feature type="non-terminal residue" evidence="2">
    <location>
        <position position="1"/>
    </location>
</feature>
<dbReference type="Proteomes" id="UP001233999">
    <property type="component" value="Unassembled WGS sequence"/>
</dbReference>
<keyword evidence="1" id="KW-0472">Membrane</keyword>
<keyword evidence="1" id="KW-1133">Transmembrane helix</keyword>
<dbReference type="EMBL" id="JASPKZ010009791">
    <property type="protein sequence ID" value="KAJ9576430.1"/>
    <property type="molecule type" value="Genomic_DNA"/>
</dbReference>